<dbReference type="GeneID" id="36324073"/>
<dbReference type="RefSeq" id="XP_024338184.1">
    <property type="nucleotide sequence ID" value="XM_024479123.1"/>
</dbReference>
<name>A0A1X6MYR5_9APHY</name>
<dbReference type="Proteomes" id="UP000194127">
    <property type="component" value="Unassembled WGS sequence"/>
</dbReference>
<feature type="region of interest" description="Disordered" evidence="1">
    <location>
        <begin position="662"/>
        <end position="691"/>
    </location>
</feature>
<proteinExistence type="predicted"/>
<evidence type="ECO:0000313" key="2">
    <source>
        <dbReference type="EMBL" id="OSX61390.1"/>
    </source>
</evidence>
<feature type="region of interest" description="Disordered" evidence="1">
    <location>
        <begin position="68"/>
        <end position="101"/>
    </location>
</feature>
<dbReference type="AlphaFoldDB" id="A0A1X6MYR5"/>
<gene>
    <name evidence="2" type="ORF">POSPLADRAFT_1046803</name>
</gene>
<feature type="region of interest" description="Disordered" evidence="1">
    <location>
        <begin position="374"/>
        <end position="393"/>
    </location>
</feature>
<feature type="region of interest" description="Disordered" evidence="1">
    <location>
        <begin position="31"/>
        <end position="50"/>
    </location>
</feature>
<dbReference type="STRING" id="670580.A0A1X6MYR5"/>
<feature type="compositionally biased region" description="Acidic residues" evidence="1">
    <location>
        <begin position="214"/>
        <end position="235"/>
    </location>
</feature>
<accession>A0A1X6MYR5</accession>
<dbReference type="OrthoDB" id="10386149at2759"/>
<feature type="region of interest" description="Disordered" evidence="1">
    <location>
        <begin position="198"/>
        <end position="235"/>
    </location>
</feature>
<evidence type="ECO:0000313" key="3">
    <source>
        <dbReference type="Proteomes" id="UP000194127"/>
    </source>
</evidence>
<sequence length="802" mass="83861">MSVDISTSTSMLIPNYVFISISAVLRTQPLTTPAPTPASATSTPTTVPRSRRTAAPALLLVDAPDDAAEVAEDAPDDAAEAAEDAPDAEAAEDAPDNAAEAADDALDNAVKVAEDTSADAAEAVEDTLDDAAEAADDALDNAVKVAEDTSADAAEAVEDTLDDAAEAAEDAPHNVAGASEDAPDDAEAAEVALDDAAEAAENAPDNPAEAAENVPDDAVGDVPDDAAETAEDTSDDALEAAEVAAEVAEAAPEEADAVHTSAAMHYERSELWGIAPRSEGRGAGGVKDGDKGVPAAHSADWRARAACCSAVVHLLARHSAAASWNAVDEHTQDMSVLAVAERGRGNSGERENALAGAAARGNGALEAGEDARVDAAGLGGGGAKEGGEDKRPDEHRVLFSRRRRVSTAGLSPAQTDMWLDPHPHPRCCRPTVKRTRDPDLPLDRDRVCASPLRQSRRAQILFLMTLTITFGAKFRSDKASTTIFRSRPGACTSRVLQNHRQNFTYIRNMADIGHALSPTMLNAGAVVCFHAGLSLNLYGPMTGQLSIISRLAKVVHNKEVERPTPIERARKLGRASSRGPEAPIVVYNDPARLLHSLSVFSTFALELKKRRYYCSNHGSGHPRATSALTTVPCFTPNVVRSAPLLDDATEVAEGIVADAADATSPAEDAHGDAAEVADAAPEDSGGSPRGYARSLAMADNHPARMLAYGERRVARSTGAAILQIEIACGALLSRTSLQASESESVWQRVSMGAVAESEHPVPAYLYCFDHSARWKGLVCGALVPVNEPTAEKRIAGVDDVAF</sequence>
<keyword evidence="3" id="KW-1185">Reference proteome</keyword>
<organism evidence="2 3">
    <name type="scientific">Postia placenta MAD-698-R-SB12</name>
    <dbReference type="NCBI Taxonomy" id="670580"/>
    <lineage>
        <taxon>Eukaryota</taxon>
        <taxon>Fungi</taxon>
        <taxon>Dikarya</taxon>
        <taxon>Basidiomycota</taxon>
        <taxon>Agaricomycotina</taxon>
        <taxon>Agaricomycetes</taxon>
        <taxon>Polyporales</taxon>
        <taxon>Adustoporiaceae</taxon>
        <taxon>Rhodonia</taxon>
    </lineage>
</organism>
<feature type="compositionally biased region" description="Low complexity" evidence="1">
    <location>
        <begin position="199"/>
        <end position="213"/>
    </location>
</feature>
<reference evidence="2 3" key="1">
    <citation type="submission" date="2017-04" db="EMBL/GenBank/DDBJ databases">
        <title>Genome Sequence of the Model Brown-Rot Fungus Postia placenta SB12.</title>
        <authorList>
            <consortium name="DOE Joint Genome Institute"/>
            <person name="Gaskell J."/>
            <person name="Kersten P."/>
            <person name="Larrondo L.F."/>
            <person name="Canessa P."/>
            <person name="Martinez D."/>
            <person name="Hibbett D."/>
            <person name="Schmoll M."/>
            <person name="Kubicek C.P."/>
            <person name="Martinez A.T."/>
            <person name="Yadav J."/>
            <person name="Master E."/>
            <person name="Magnuson J.K."/>
            <person name="James T."/>
            <person name="Yaver D."/>
            <person name="Berka R."/>
            <person name="Labutti K."/>
            <person name="Lipzen A."/>
            <person name="Aerts A."/>
            <person name="Barry K."/>
            <person name="Henrissat B."/>
            <person name="Blanchette R."/>
            <person name="Grigoriev I."/>
            <person name="Cullen D."/>
        </authorList>
    </citation>
    <scope>NUCLEOTIDE SEQUENCE [LARGE SCALE GENOMIC DNA]</scope>
    <source>
        <strain evidence="2 3">MAD-698-R-SB12</strain>
    </source>
</reference>
<evidence type="ECO:0000256" key="1">
    <source>
        <dbReference type="SAM" id="MobiDB-lite"/>
    </source>
</evidence>
<feature type="compositionally biased region" description="Low complexity" evidence="1">
    <location>
        <begin position="674"/>
        <end position="683"/>
    </location>
</feature>
<protein>
    <submittedName>
        <fullName evidence="2">Uncharacterized protein</fullName>
    </submittedName>
</protein>
<dbReference type="EMBL" id="KZ110598">
    <property type="protein sequence ID" value="OSX61390.1"/>
    <property type="molecule type" value="Genomic_DNA"/>
</dbReference>